<sequence>MALLWAPLLGICCWLAAADRHPVFWNSSNPRFLLDDYTVEVRLNDYLDIICPHYEEGSVPARTMERYTLYLVEYEEYAACKPHSKEQIRWECNKPAALHGPERFSEKFQRFTPFTLGKEFKEGHSYYYISKPIHHHGDGCLKLKVTVAGKTTGTPPVHTPVQKGGIQADDADVQVLRSVGQNSALRSGSPVTLLSLLLPLLVPHGLTDLRQMFRTRSVENIQFLPFLTTDVNNLSWLSYGCLKQDWTLITVNTIGAALQTLYILVYLCFSPEKRRVLLQSAALLGVLTLGFCYFNLLTPDVDVRLAHLGLFCSVFTISMYLSPLAALAKVIRTRSTRCLSFPLTVATFLASASWTLYGLQLNDLYIMVPNVPGIVTSILRFWLFWQFPPDQDKLYKPLQA</sequence>
<evidence type="ECO:0000313" key="27">
    <source>
        <dbReference type="Proteomes" id="UP000031443"/>
    </source>
</evidence>
<evidence type="ECO:0000256" key="8">
    <source>
        <dbReference type="ARBA" id="ARBA00022597"/>
    </source>
</evidence>
<organism evidence="26 27">
    <name type="scientific">Chelonia mydas</name>
    <name type="common">Green sea-turtle</name>
    <name type="synonym">Chelonia agassizi</name>
    <dbReference type="NCBI Taxonomy" id="8469"/>
    <lineage>
        <taxon>Eukaryota</taxon>
        <taxon>Metazoa</taxon>
        <taxon>Chordata</taxon>
        <taxon>Craniata</taxon>
        <taxon>Vertebrata</taxon>
        <taxon>Euteleostomi</taxon>
        <taxon>Archelosauria</taxon>
        <taxon>Testudinata</taxon>
        <taxon>Testudines</taxon>
        <taxon>Cryptodira</taxon>
        <taxon>Durocryptodira</taxon>
        <taxon>Americhelydia</taxon>
        <taxon>Chelonioidea</taxon>
        <taxon>Cheloniidae</taxon>
        <taxon>Chelonia</taxon>
    </lineage>
</organism>
<keyword evidence="11 24" id="KW-0732">Signal</keyword>
<dbReference type="InterPro" id="IPR034252">
    <property type="entry name" value="Ephrin-A_Ecto"/>
</dbReference>
<dbReference type="FunFam" id="2.60.40.420:FF:000017">
    <property type="entry name" value="ephrin-A1"/>
    <property type="match status" value="1"/>
</dbReference>
<dbReference type="Gene3D" id="1.20.1280.290">
    <property type="match status" value="2"/>
</dbReference>
<dbReference type="PROSITE" id="PS51551">
    <property type="entry name" value="EPHRIN_RBD_2"/>
    <property type="match status" value="1"/>
</dbReference>
<evidence type="ECO:0000256" key="6">
    <source>
        <dbReference type="ARBA" id="ARBA00022448"/>
    </source>
</evidence>
<evidence type="ECO:0000256" key="17">
    <source>
        <dbReference type="ARBA" id="ARBA00023180"/>
    </source>
</evidence>
<feature type="transmembrane region" description="Helical" evidence="23">
    <location>
        <begin position="339"/>
        <end position="359"/>
    </location>
</feature>
<feature type="transmembrane region" description="Helical" evidence="23">
    <location>
        <begin position="276"/>
        <end position="296"/>
    </location>
</feature>
<evidence type="ECO:0000256" key="23">
    <source>
        <dbReference type="SAM" id="Phobius"/>
    </source>
</evidence>
<reference evidence="27" key="1">
    <citation type="journal article" date="2013" name="Nat. Genet.">
        <title>The draft genomes of soft-shell turtle and green sea turtle yield insights into the development and evolution of the turtle-specific body plan.</title>
        <authorList>
            <person name="Wang Z."/>
            <person name="Pascual-Anaya J."/>
            <person name="Zadissa A."/>
            <person name="Li W."/>
            <person name="Niimura Y."/>
            <person name="Huang Z."/>
            <person name="Li C."/>
            <person name="White S."/>
            <person name="Xiong Z."/>
            <person name="Fang D."/>
            <person name="Wang B."/>
            <person name="Ming Y."/>
            <person name="Chen Y."/>
            <person name="Zheng Y."/>
            <person name="Kuraku S."/>
            <person name="Pignatelli M."/>
            <person name="Herrero J."/>
            <person name="Beal K."/>
            <person name="Nozawa M."/>
            <person name="Li Q."/>
            <person name="Wang J."/>
            <person name="Zhang H."/>
            <person name="Yu L."/>
            <person name="Shigenobu S."/>
            <person name="Wang J."/>
            <person name="Liu J."/>
            <person name="Flicek P."/>
            <person name="Searle S."/>
            <person name="Wang J."/>
            <person name="Kuratani S."/>
            <person name="Yin Y."/>
            <person name="Aken B."/>
            <person name="Zhang G."/>
            <person name="Irie N."/>
        </authorList>
    </citation>
    <scope>NUCLEOTIDE SEQUENCE [LARGE SCALE GENOMIC DNA]</scope>
</reference>
<evidence type="ECO:0000256" key="16">
    <source>
        <dbReference type="ARBA" id="ARBA00023157"/>
    </source>
</evidence>
<keyword evidence="13 23" id="KW-1133">Transmembrane helix</keyword>
<dbReference type="InterPro" id="IPR004316">
    <property type="entry name" value="SWEET_rpt"/>
</dbReference>
<comment type="subcellular location">
    <subcellularLocation>
        <location evidence="2">Cell membrane</location>
        <topology evidence="2">Multi-pass membrane protein</topology>
    </subcellularLocation>
    <subcellularLocation>
        <location evidence="3">Golgi apparatus membrane</location>
        <topology evidence="3">Multi-pass membrane protein</topology>
    </subcellularLocation>
    <subcellularLocation>
        <location evidence="1">Membrane</location>
        <topology evidence="1">Lipid-anchor</topology>
        <topology evidence="1">GPI-anchor</topology>
    </subcellularLocation>
</comment>
<dbReference type="SUPFAM" id="SSF49503">
    <property type="entry name" value="Cupredoxins"/>
    <property type="match status" value="1"/>
</dbReference>
<dbReference type="CDD" id="cd10425">
    <property type="entry name" value="Ephrin-A_Ectodomain"/>
    <property type="match status" value="1"/>
</dbReference>
<gene>
    <name evidence="26" type="ORF">UY3_14710</name>
</gene>
<dbReference type="InterPro" id="IPR031328">
    <property type="entry name" value="Ephrin"/>
</dbReference>
<dbReference type="FunFam" id="1.20.1280.290:FF:000010">
    <property type="entry name" value="Sugar transporter SWEET"/>
    <property type="match status" value="1"/>
</dbReference>
<keyword evidence="17" id="KW-0325">Glycoprotein</keyword>
<dbReference type="PANTHER" id="PTHR11304">
    <property type="entry name" value="EPHRIN"/>
    <property type="match status" value="1"/>
</dbReference>
<dbReference type="GO" id="GO:0048013">
    <property type="term" value="P:ephrin receptor signaling pathway"/>
    <property type="evidence" value="ECO:0007669"/>
    <property type="project" value="InterPro"/>
</dbReference>
<evidence type="ECO:0000256" key="9">
    <source>
        <dbReference type="ARBA" id="ARBA00022622"/>
    </source>
</evidence>
<evidence type="ECO:0000256" key="14">
    <source>
        <dbReference type="ARBA" id="ARBA00023034"/>
    </source>
</evidence>
<dbReference type="PRINTS" id="PR01347">
    <property type="entry name" value="EPHRIN"/>
</dbReference>
<evidence type="ECO:0000256" key="24">
    <source>
        <dbReference type="SAM" id="SignalP"/>
    </source>
</evidence>
<dbReference type="GO" id="GO:0005886">
    <property type="term" value="C:plasma membrane"/>
    <property type="evidence" value="ECO:0007669"/>
    <property type="project" value="UniProtKB-SubCell"/>
</dbReference>
<comment type="caution">
    <text evidence="21">Lacks conserved residue(s) required for the propagation of feature annotation.</text>
</comment>
<feature type="domain" description="Ephrin RBD" evidence="25">
    <location>
        <begin position="18"/>
        <end position="151"/>
    </location>
</feature>
<dbReference type="AlphaFoldDB" id="M7AU42"/>
<evidence type="ECO:0000256" key="5">
    <source>
        <dbReference type="ARBA" id="ARBA00021741"/>
    </source>
</evidence>
<dbReference type="InterPro" id="IPR019765">
    <property type="entry name" value="Ephrin_CS"/>
</dbReference>
<dbReference type="Pfam" id="PF03083">
    <property type="entry name" value="MtN3_slv"/>
    <property type="match status" value="2"/>
</dbReference>
<dbReference type="GO" id="GO:0007411">
    <property type="term" value="P:axon guidance"/>
    <property type="evidence" value="ECO:0007669"/>
    <property type="project" value="TreeGrafter"/>
</dbReference>
<dbReference type="PANTHER" id="PTHR11304:SF19">
    <property type="entry name" value="EPHRIN-A1"/>
    <property type="match status" value="1"/>
</dbReference>
<evidence type="ECO:0000256" key="19">
    <source>
        <dbReference type="ARBA" id="ARBA00031430"/>
    </source>
</evidence>
<dbReference type="PROSITE" id="PS01299">
    <property type="entry name" value="EPHRIN_RBD_1"/>
    <property type="match status" value="1"/>
</dbReference>
<evidence type="ECO:0000256" key="12">
    <source>
        <dbReference type="ARBA" id="ARBA00022737"/>
    </source>
</evidence>
<feature type="chain" id="PRO_5004079644" description="Ephrin-A1" evidence="24">
    <location>
        <begin position="19"/>
        <end position="400"/>
    </location>
</feature>
<dbReference type="GO" id="GO:0010605">
    <property type="term" value="P:negative regulation of macromolecule metabolic process"/>
    <property type="evidence" value="ECO:0007669"/>
    <property type="project" value="UniProtKB-ARBA"/>
</dbReference>
<evidence type="ECO:0000256" key="7">
    <source>
        <dbReference type="ARBA" id="ARBA00022475"/>
    </source>
</evidence>
<evidence type="ECO:0000256" key="4">
    <source>
        <dbReference type="ARBA" id="ARBA00007809"/>
    </source>
</evidence>
<dbReference type="STRING" id="8469.M7AU42"/>
<dbReference type="GO" id="GO:0046875">
    <property type="term" value="F:ephrin receptor binding"/>
    <property type="evidence" value="ECO:0007669"/>
    <property type="project" value="InterPro"/>
</dbReference>
<evidence type="ECO:0000256" key="11">
    <source>
        <dbReference type="ARBA" id="ARBA00022729"/>
    </source>
</evidence>
<proteinExistence type="inferred from homology"/>
<accession>M7AU42</accession>
<feature type="transmembrane region" description="Helical" evidence="23">
    <location>
        <begin position="308"/>
        <end position="327"/>
    </location>
</feature>
<keyword evidence="18" id="KW-0449">Lipoprotein</keyword>
<dbReference type="InterPro" id="IPR001799">
    <property type="entry name" value="Ephrin_RBD"/>
</dbReference>
<dbReference type="FunFam" id="1.20.1280.290:FF:000021">
    <property type="entry name" value="Solute carrier family 50 member 1"/>
    <property type="match status" value="1"/>
</dbReference>
<dbReference type="Proteomes" id="UP000031443">
    <property type="component" value="Unassembled WGS sequence"/>
</dbReference>
<keyword evidence="6" id="KW-0813">Transport</keyword>
<dbReference type="eggNOG" id="KOG3858">
    <property type="taxonomic scope" value="Eukaryota"/>
</dbReference>
<evidence type="ECO:0000256" key="1">
    <source>
        <dbReference type="ARBA" id="ARBA00004589"/>
    </source>
</evidence>
<evidence type="ECO:0000256" key="18">
    <source>
        <dbReference type="ARBA" id="ARBA00023288"/>
    </source>
</evidence>
<feature type="transmembrane region" description="Helical" evidence="23">
    <location>
        <begin position="246"/>
        <end position="269"/>
    </location>
</feature>
<name>M7AU42_CHEMY</name>
<dbReference type="GO" id="GO:1902533">
    <property type="term" value="P:positive regulation of intracellular signal transduction"/>
    <property type="evidence" value="ECO:0007669"/>
    <property type="project" value="UniProtKB-ARBA"/>
</dbReference>
<keyword evidence="10 23" id="KW-0812">Transmembrane</keyword>
<keyword evidence="14" id="KW-0333">Golgi apparatus</keyword>
<keyword evidence="9" id="KW-0336">GPI-anchor</keyword>
<evidence type="ECO:0000256" key="20">
    <source>
        <dbReference type="ARBA" id="ARBA00040413"/>
    </source>
</evidence>
<evidence type="ECO:0000313" key="26">
    <source>
        <dbReference type="EMBL" id="EMP28234.1"/>
    </source>
</evidence>
<evidence type="ECO:0000259" key="25">
    <source>
        <dbReference type="PROSITE" id="PS51551"/>
    </source>
</evidence>
<evidence type="ECO:0000256" key="21">
    <source>
        <dbReference type="PROSITE-ProRule" id="PRU00884"/>
    </source>
</evidence>
<keyword evidence="7" id="KW-1003">Cell membrane</keyword>
<evidence type="ECO:0000256" key="15">
    <source>
        <dbReference type="ARBA" id="ARBA00023136"/>
    </source>
</evidence>
<comment type="similarity">
    <text evidence="21 22">Belongs to the ephrin family.</text>
</comment>
<feature type="signal peptide" evidence="24">
    <location>
        <begin position="1"/>
        <end position="18"/>
    </location>
</feature>
<evidence type="ECO:0000256" key="10">
    <source>
        <dbReference type="ARBA" id="ARBA00022692"/>
    </source>
</evidence>
<keyword evidence="27" id="KW-1185">Reference proteome</keyword>
<evidence type="ECO:0000256" key="13">
    <source>
        <dbReference type="ARBA" id="ARBA00022989"/>
    </source>
</evidence>
<dbReference type="Pfam" id="PF00812">
    <property type="entry name" value="Ephrin"/>
    <property type="match status" value="1"/>
</dbReference>
<dbReference type="GO" id="GO:0000139">
    <property type="term" value="C:Golgi membrane"/>
    <property type="evidence" value="ECO:0007669"/>
    <property type="project" value="UniProtKB-SubCell"/>
</dbReference>
<dbReference type="EMBL" id="KB565118">
    <property type="protein sequence ID" value="EMP28234.1"/>
    <property type="molecule type" value="Genomic_DNA"/>
</dbReference>
<evidence type="ECO:0000256" key="3">
    <source>
        <dbReference type="ARBA" id="ARBA00004653"/>
    </source>
</evidence>
<keyword evidence="15 22" id="KW-0472">Membrane</keyword>
<keyword evidence="8" id="KW-0762">Sugar transport</keyword>
<feature type="transmembrane region" description="Helical" evidence="23">
    <location>
        <begin position="365"/>
        <end position="385"/>
    </location>
</feature>
<dbReference type="GO" id="GO:0098552">
    <property type="term" value="C:side of membrane"/>
    <property type="evidence" value="ECO:0007669"/>
    <property type="project" value="UniProtKB-KW"/>
</dbReference>
<keyword evidence="16" id="KW-1015">Disulfide bond</keyword>
<protein>
    <recommendedName>
        <fullName evidence="20">Ephrin-A1</fullName>
    </recommendedName>
    <alternativeName>
        <fullName evidence="19">Solute carrier family 50 member 1</fullName>
    </alternativeName>
    <alternativeName>
        <fullName evidence="5">Sugar transporter SWEET1</fullName>
    </alternativeName>
</protein>
<dbReference type="InterPro" id="IPR008972">
    <property type="entry name" value="Cupredoxin"/>
</dbReference>
<keyword evidence="12" id="KW-0677">Repeat</keyword>
<dbReference type="Gene3D" id="2.60.40.420">
    <property type="entry name" value="Cupredoxins - blue copper proteins"/>
    <property type="match status" value="1"/>
</dbReference>
<evidence type="ECO:0000256" key="22">
    <source>
        <dbReference type="RuleBase" id="RU004375"/>
    </source>
</evidence>
<evidence type="ECO:0000256" key="2">
    <source>
        <dbReference type="ARBA" id="ARBA00004651"/>
    </source>
</evidence>
<comment type="similarity">
    <text evidence="4">Belongs to the SWEET sugar transporter family.</text>
</comment>